<evidence type="ECO:0000313" key="1">
    <source>
        <dbReference type="EMBL" id="MCS5711903.1"/>
    </source>
</evidence>
<sequence length="54" mass="6311">MIQTKRLTLIPPSENDWLILSELWRDLLARQYLGGPFSNEKITEKNHLFKTALA</sequence>
<evidence type="ECO:0000313" key="2">
    <source>
        <dbReference type="Proteomes" id="UP000051497"/>
    </source>
</evidence>
<gene>
    <name evidence="1" type="ORF">HT99x_010705</name>
</gene>
<dbReference type="RefSeq" id="WP_158003340.1">
    <property type="nucleotide sequence ID" value="NZ_LKAJ02000001.1"/>
</dbReference>
<reference evidence="1" key="1">
    <citation type="journal article" date="2016" name="Genome Announc.">
        <title>Draft Genome Sequences of Two Novel Amoeba-Resistant Intranuclear Bacteria, 'Candidatus Berkiella cookevillensis' and 'Candidatus Berkiella aquae'.</title>
        <authorList>
            <person name="Mehari Y.T."/>
            <person name="Arivett B.A."/>
            <person name="Farone A.L."/>
            <person name="Gunderson J.H."/>
            <person name="Farone M.B."/>
        </authorList>
    </citation>
    <scope>NUCLEOTIDE SEQUENCE</scope>
    <source>
        <strain evidence="1">HT99</strain>
    </source>
</reference>
<proteinExistence type="predicted"/>
<name>A0AAE3L859_9GAMM</name>
<evidence type="ECO:0008006" key="3">
    <source>
        <dbReference type="Google" id="ProtNLM"/>
    </source>
</evidence>
<organism evidence="1 2">
    <name type="scientific">Candidatus Berkiella aquae</name>
    <dbReference type="NCBI Taxonomy" id="295108"/>
    <lineage>
        <taxon>Bacteria</taxon>
        <taxon>Pseudomonadati</taxon>
        <taxon>Pseudomonadota</taxon>
        <taxon>Gammaproteobacteria</taxon>
        <taxon>Candidatus Berkiellales</taxon>
        <taxon>Candidatus Berkiellaceae</taxon>
        <taxon>Candidatus Berkiella</taxon>
    </lineage>
</organism>
<keyword evidence="2" id="KW-1185">Reference proteome</keyword>
<reference evidence="1" key="2">
    <citation type="submission" date="2021-06" db="EMBL/GenBank/DDBJ databases">
        <title>Genomic Description and Analysis of Intracellular Bacteria, Candidatus Berkiella cookevillensis and Candidatus Berkiella aquae.</title>
        <authorList>
            <person name="Kidane D.T."/>
            <person name="Mehari Y.T."/>
            <person name="Rice F.C."/>
            <person name="Arivett B.A."/>
            <person name="Farone A.L."/>
            <person name="Berk S.G."/>
            <person name="Farone M.B."/>
        </authorList>
    </citation>
    <scope>NUCLEOTIDE SEQUENCE</scope>
    <source>
        <strain evidence="1">HT99</strain>
    </source>
</reference>
<accession>A0AAE3L859</accession>
<dbReference type="Proteomes" id="UP000051497">
    <property type="component" value="Unassembled WGS sequence"/>
</dbReference>
<protein>
    <recommendedName>
        <fullName evidence="3">Acetyltransferase</fullName>
    </recommendedName>
</protein>
<dbReference type="AlphaFoldDB" id="A0AAE3L859"/>
<comment type="caution">
    <text evidence="1">The sequence shown here is derived from an EMBL/GenBank/DDBJ whole genome shotgun (WGS) entry which is preliminary data.</text>
</comment>
<dbReference type="EMBL" id="LKAJ02000001">
    <property type="protein sequence ID" value="MCS5711903.1"/>
    <property type="molecule type" value="Genomic_DNA"/>
</dbReference>